<dbReference type="AlphaFoldDB" id="A0A9X3NFC0"/>
<dbReference type="Gene3D" id="3.40.190.10">
    <property type="entry name" value="Periplasmic binding protein-like II"/>
    <property type="match status" value="2"/>
</dbReference>
<keyword evidence="3 4" id="KW-0592">Phosphate transport</keyword>
<dbReference type="PIRSF" id="PIRSF002756">
    <property type="entry name" value="PstS"/>
    <property type="match status" value="1"/>
</dbReference>
<organism evidence="8 9">
    <name type="scientific">Solirubrobacter phytolaccae</name>
    <dbReference type="NCBI Taxonomy" id="1404360"/>
    <lineage>
        <taxon>Bacteria</taxon>
        <taxon>Bacillati</taxon>
        <taxon>Actinomycetota</taxon>
        <taxon>Thermoleophilia</taxon>
        <taxon>Solirubrobacterales</taxon>
        <taxon>Solirubrobacteraceae</taxon>
        <taxon>Solirubrobacter</taxon>
    </lineage>
</organism>
<feature type="chain" id="PRO_5040720195" description="Phosphate-binding protein" evidence="6">
    <location>
        <begin position="21"/>
        <end position="373"/>
    </location>
</feature>
<dbReference type="GO" id="GO:0042301">
    <property type="term" value="F:phosphate ion binding"/>
    <property type="evidence" value="ECO:0007669"/>
    <property type="project" value="InterPro"/>
</dbReference>
<evidence type="ECO:0000256" key="3">
    <source>
        <dbReference type="ARBA" id="ARBA00022592"/>
    </source>
</evidence>
<keyword evidence="2 4" id="KW-0813">Transport</keyword>
<dbReference type="InterPro" id="IPR050962">
    <property type="entry name" value="Phosphate-bind_PstS"/>
</dbReference>
<sequence>MISKRFMPACAAALATLAFAACGASNEDEPESPATGGSTPAAEEAPELSGNLAGAGASSQEAAMQAWIAGFQEANPDTTISYDAVGSGGGREQFIAGGTAFGGTDSHLKEEELTGAQERCGGPDNLIEIPAYISPIAVIYNLEGVENLQLSPETLAKIFKQEIKTWDDAAIKADNPDATLPSDRITVVNRSDESGTTENFQEYLNAVAPDVWDFEVSGDWPVKGGEAAQGTSGVVDAVKAGKGAIGYADASQAGDLGKASVKVGEEFVAPTPEAAAKIVEASEETDDPGAHVFTYELNRTTTEAGTYPIVLVSYLMACTKYDDAAQGALVKGFVNYIVSPEGQQAAATNAGSAPISDAVRAKVQPAVDAIAAN</sequence>
<evidence type="ECO:0000256" key="5">
    <source>
        <dbReference type="SAM" id="MobiDB-lite"/>
    </source>
</evidence>
<reference evidence="8" key="1">
    <citation type="submission" date="2022-10" db="EMBL/GenBank/DDBJ databases">
        <title>The WGS of Solirubrobacter phytolaccae KCTC 29190.</title>
        <authorList>
            <person name="Jiang Z."/>
        </authorList>
    </citation>
    <scope>NUCLEOTIDE SEQUENCE</scope>
    <source>
        <strain evidence="8">KCTC 29190</strain>
    </source>
</reference>
<protein>
    <recommendedName>
        <fullName evidence="4">Phosphate-binding protein</fullName>
    </recommendedName>
</protein>
<dbReference type="CDD" id="cd13565">
    <property type="entry name" value="PBP2_PstS"/>
    <property type="match status" value="1"/>
</dbReference>
<evidence type="ECO:0000256" key="6">
    <source>
        <dbReference type="SAM" id="SignalP"/>
    </source>
</evidence>
<dbReference type="SUPFAM" id="SSF53850">
    <property type="entry name" value="Periplasmic binding protein-like II"/>
    <property type="match status" value="1"/>
</dbReference>
<dbReference type="NCBIfam" id="TIGR00975">
    <property type="entry name" value="3a0107s03"/>
    <property type="match status" value="1"/>
</dbReference>
<gene>
    <name evidence="8" type="primary">pstS</name>
    <name evidence="8" type="ORF">OJ997_34755</name>
</gene>
<dbReference type="PROSITE" id="PS51257">
    <property type="entry name" value="PROKAR_LIPOPROTEIN"/>
    <property type="match status" value="1"/>
</dbReference>
<dbReference type="RefSeq" id="WP_270030024.1">
    <property type="nucleotide sequence ID" value="NZ_JAPDDP010000119.1"/>
</dbReference>
<feature type="region of interest" description="Disordered" evidence="5">
    <location>
        <begin position="25"/>
        <end position="56"/>
    </location>
</feature>
<proteinExistence type="inferred from homology"/>
<dbReference type="InterPro" id="IPR005673">
    <property type="entry name" value="ABC_phos-bd_PstS"/>
</dbReference>
<accession>A0A9X3NFC0</accession>
<evidence type="ECO:0000259" key="7">
    <source>
        <dbReference type="Pfam" id="PF12849"/>
    </source>
</evidence>
<dbReference type="Pfam" id="PF12849">
    <property type="entry name" value="PBP_like_2"/>
    <property type="match status" value="1"/>
</dbReference>
<comment type="similarity">
    <text evidence="1 4">Belongs to the PstS family.</text>
</comment>
<dbReference type="EMBL" id="JAPDDP010000119">
    <property type="protein sequence ID" value="MDA0185518.1"/>
    <property type="molecule type" value="Genomic_DNA"/>
</dbReference>
<dbReference type="GO" id="GO:0043190">
    <property type="term" value="C:ATP-binding cassette (ABC) transporter complex"/>
    <property type="evidence" value="ECO:0007669"/>
    <property type="project" value="InterPro"/>
</dbReference>
<dbReference type="PANTHER" id="PTHR42996">
    <property type="entry name" value="PHOSPHATE-BINDING PROTEIN PSTS"/>
    <property type="match status" value="1"/>
</dbReference>
<comment type="caution">
    <text evidence="8">The sequence shown here is derived from an EMBL/GenBank/DDBJ whole genome shotgun (WGS) entry which is preliminary data.</text>
</comment>
<evidence type="ECO:0000313" key="9">
    <source>
        <dbReference type="Proteomes" id="UP001147653"/>
    </source>
</evidence>
<dbReference type="InterPro" id="IPR024370">
    <property type="entry name" value="PBP_domain"/>
</dbReference>
<evidence type="ECO:0000256" key="2">
    <source>
        <dbReference type="ARBA" id="ARBA00022448"/>
    </source>
</evidence>
<dbReference type="Proteomes" id="UP001147653">
    <property type="component" value="Unassembled WGS sequence"/>
</dbReference>
<keyword evidence="6" id="KW-0732">Signal</keyword>
<dbReference type="GO" id="GO:0035435">
    <property type="term" value="P:phosphate ion transmembrane transport"/>
    <property type="evidence" value="ECO:0007669"/>
    <property type="project" value="InterPro"/>
</dbReference>
<evidence type="ECO:0000256" key="1">
    <source>
        <dbReference type="ARBA" id="ARBA00008725"/>
    </source>
</evidence>
<feature type="signal peptide" evidence="6">
    <location>
        <begin position="1"/>
        <end position="20"/>
    </location>
</feature>
<keyword evidence="9" id="KW-1185">Reference proteome</keyword>
<evidence type="ECO:0000313" key="8">
    <source>
        <dbReference type="EMBL" id="MDA0185518.1"/>
    </source>
</evidence>
<name>A0A9X3NFC0_9ACTN</name>
<evidence type="ECO:0000256" key="4">
    <source>
        <dbReference type="PIRNR" id="PIRNR002756"/>
    </source>
</evidence>
<feature type="domain" description="PBP" evidence="7">
    <location>
        <begin position="43"/>
        <end position="341"/>
    </location>
</feature>
<dbReference type="PANTHER" id="PTHR42996:SF1">
    <property type="entry name" value="PHOSPHATE-BINDING PROTEIN PSTS"/>
    <property type="match status" value="1"/>
</dbReference>